<dbReference type="PROSITE" id="PS00101">
    <property type="entry name" value="HEXAPEP_TRANSFERASES"/>
    <property type="match status" value="1"/>
</dbReference>
<dbReference type="PANTHER" id="PTHR23416:SF23">
    <property type="entry name" value="ACETYLTRANSFERASE C18B11.09C-RELATED"/>
    <property type="match status" value="1"/>
</dbReference>
<keyword evidence="4" id="KW-0012">Acyltransferase</keyword>
<accession>A0A380NJ32</accession>
<dbReference type="OrthoDB" id="9801697at2"/>
<reference evidence="4 5" key="1">
    <citation type="submission" date="2018-06" db="EMBL/GenBank/DDBJ databases">
        <authorList>
            <consortium name="Pathogen Informatics"/>
            <person name="Doyle S."/>
        </authorList>
    </citation>
    <scope>NUCLEOTIDE SEQUENCE [LARGE SCALE GENOMIC DNA]</scope>
    <source>
        <strain evidence="4 5">NCTC12020</strain>
    </source>
</reference>
<dbReference type="Gene3D" id="2.160.10.10">
    <property type="entry name" value="Hexapeptide repeat proteins"/>
    <property type="match status" value="1"/>
</dbReference>
<dbReference type="CDD" id="cd03357">
    <property type="entry name" value="LbH_MAT_GAT"/>
    <property type="match status" value="1"/>
</dbReference>
<name>A0A380NJ32_9FIRM</name>
<dbReference type="InterPro" id="IPR001451">
    <property type="entry name" value="Hexapep"/>
</dbReference>
<dbReference type="EC" id="2.3.1.79" evidence="4"/>
<comment type="similarity">
    <text evidence="1">Belongs to the transferase hexapeptide repeat family.</text>
</comment>
<evidence type="ECO:0000256" key="2">
    <source>
        <dbReference type="ARBA" id="ARBA00022679"/>
    </source>
</evidence>
<dbReference type="RefSeq" id="WP_115309891.1">
    <property type="nucleotide sequence ID" value="NZ_UHIO01000001.1"/>
</dbReference>
<evidence type="ECO:0000313" key="4">
    <source>
        <dbReference type="EMBL" id="SUP41757.1"/>
    </source>
</evidence>
<dbReference type="InterPro" id="IPR018357">
    <property type="entry name" value="Hexapep_transf_CS"/>
</dbReference>
<dbReference type="GO" id="GO:0008925">
    <property type="term" value="F:maltose O-acetyltransferase activity"/>
    <property type="evidence" value="ECO:0007669"/>
    <property type="project" value="UniProtKB-EC"/>
</dbReference>
<dbReference type="InterPro" id="IPR011004">
    <property type="entry name" value="Trimer_LpxA-like_sf"/>
</dbReference>
<proteinExistence type="inferred from homology"/>
<evidence type="ECO:0000256" key="1">
    <source>
        <dbReference type="ARBA" id="ARBA00007274"/>
    </source>
</evidence>
<dbReference type="PANTHER" id="PTHR23416">
    <property type="entry name" value="SIALIC ACID SYNTHASE-RELATED"/>
    <property type="match status" value="1"/>
</dbReference>
<sequence>MSEEPLRQSIFERELAGQVISTKDEEYLAIHKIIRKAQTLTAKLNTGYHEMDEIRHIFSEITNSEIDESFRMNPPFYTDYGHNIHIGKSVFINFNCVFMDRGGIFLDDYALIGPGVHLLTTNHIENPFSRESTQSRPIHIGKRVWLGGNVTVLPGITIGDNSIVGAGSVVIQNVPANVIVAGNPARIIRSLTK</sequence>
<evidence type="ECO:0000256" key="3">
    <source>
        <dbReference type="ARBA" id="ARBA00022737"/>
    </source>
</evidence>
<keyword evidence="2 4" id="KW-0808">Transferase</keyword>
<dbReference type="Proteomes" id="UP000255367">
    <property type="component" value="Unassembled WGS sequence"/>
</dbReference>
<gene>
    <name evidence="4" type="primary">maa</name>
    <name evidence="4" type="ORF">NCTC12020_00661</name>
</gene>
<keyword evidence="5" id="KW-1185">Reference proteome</keyword>
<evidence type="ECO:0000313" key="5">
    <source>
        <dbReference type="Proteomes" id="UP000255367"/>
    </source>
</evidence>
<dbReference type="SUPFAM" id="SSF51161">
    <property type="entry name" value="Trimeric LpxA-like enzymes"/>
    <property type="match status" value="1"/>
</dbReference>
<dbReference type="AlphaFoldDB" id="A0A380NJ32"/>
<dbReference type="EMBL" id="UHIO01000001">
    <property type="protein sequence ID" value="SUP41757.1"/>
    <property type="molecule type" value="Genomic_DNA"/>
</dbReference>
<protein>
    <submittedName>
        <fullName evidence="4">Maltose O-acetyltransferase</fullName>
        <ecNumber evidence="4">2.3.1.79</ecNumber>
    </submittedName>
</protein>
<dbReference type="Pfam" id="PF00132">
    <property type="entry name" value="Hexapep"/>
    <property type="match status" value="1"/>
</dbReference>
<organism evidence="4 5">
    <name type="scientific">Veillonella criceti</name>
    <dbReference type="NCBI Taxonomy" id="103891"/>
    <lineage>
        <taxon>Bacteria</taxon>
        <taxon>Bacillati</taxon>
        <taxon>Bacillota</taxon>
        <taxon>Negativicutes</taxon>
        <taxon>Veillonellales</taxon>
        <taxon>Veillonellaceae</taxon>
        <taxon>Veillonella</taxon>
    </lineage>
</organism>
<dbReference type="InterPro" id="IPR051159">
    <property type="entry name" value="Hexapeptide_acetyltransf"/>
</dbReference>
<keyword evidence="3" id="KW-0677">Repeat</keyword>